<name>A0A0D2L040_HYPSF</name>
<proteinExistence type="predicted"/>
<protein>
    <submittedName>
        <fullName evidence="2">Uncharacterized protein</fullName>
    </submittedName>
</protein>
<keyword evidence="3" id="KW-1185">Reference proteome</keyword>
<feature type="compositionally biased region" description="Low complexity" evidence="1">
    <location>
        <begin position="348"/>
        <end position="372"/>
    </location>
</feature>
<feature type="region of interest" description="Disordered" evidence="1">
    <location>
        <begin position="454"/>
        <end position="487"/>
    </location>
</feature>
<feature type="compositionally biased region" description="Low complexity" evidence="1">
    <location>
        <begin position="517"/>
        <end position="538"/>
    </location>
</feature>
<sequence>MKPFWKKWFRDTEEKVKLFGHQKPRDKKLRHSKSMPLRRDYTIDPSVFVDRPHKPMWKQKGSIRDHNIVLVMGNIDSATGVPILPHELVPHRPPPPTPPSMKVRMKRSFDHFDLRRDQRREILDKFPRPPSKALPDLPPNHLPSGRPENKSGKSVDNPPNQTFAKRIPEPAAPLPKVPPTSLRNNFPILGSRDAVPAKDLLPEPPTHRIFRDRAAQTLGKAREAGQGKAMPDAALHLKSHQRSASNNVAFPRAPEANSVSVSRSQSYEGHTHQRMASNPVLPSKVLAYYGMDVGEPARKESPVARPVEVVHQPRGSHRAMHPDIDYRDNAAASAGRTPMAGPSYSAGSVYSNDSRTSSTSSSSTIKASSRGSAAHNRQLDVPQDVRAISTYSSVSAYSQDSYVTFRPDSQAPPVPYLGDFVLPDNASVMSSALASTHLSSYKDDASSVYSFNSRSTATTSRGPAPFRSPGPVAPPVPPLNLRNHTGSNKLISAPIPLQAHHRNAAKASISTASISTVGNSSTLSHQGHTSTSGHNGHTSSKDSKKTAVASDKDYHSSTHGSHSRKKGGSKLSSDRMYEELGSYGLDPDLFTKEKVVTGSLDRHTRSRRH</sequence>
<dbReference type="AlphaFoldDB" id="A0A0D2L040"/>
<feature type="region of interest" description="Disordered" evidence="1">
    <location>
        <begin position="299"/>
        <end position="381"/>
    </location>
</feature>
<feature type="region of interest" description="Disordered" evidence="1">
    <location>
        <begin position="122"/>
        <end position="185"/>
    </location>
</feature>
<dbReference type="EMBL" id="KN817571">
    <property type="protein sequence ID" value="KJA20082.1"/>
    <property type="molecule type" value="Genomic_DNA"/>
</dbReference>
<evidence type="ECO:0000313" key="2">
    <source>
        <dbReference type="EMBL" id="KJA20082.1"/>
    </source>
</evidence>
<organism evidence="2 3">
    <name type="scientific">Hypholoma sublateritium (strain FD-334 SS-4)</name>
    <dbReference type="NCBI Taxonomy" id="945553"/>
    <lineage>
        <taxon>Eukaryota</taxon>
        <taxon>Fungi</taxon>
        <taxon>Dikarya</taxon>
        <taxon>Basidiomycota</taxon>
        <taxon>Agaricomycotina</taxon>
        <taxon>Agaricomycetes</taxon>
        <taxon>Agaricomycetidae</taxon>
        <taxon>Agaricales</taxon>
        <taxon>Agaricineae</taxon>
        <taxon>Strophariaceae</taxon>
        <taxon>Hypholoma</taxon>
    </lineage>
</organism>
<accession>A0A0D2L040</accession>
<dbReference type="Proteomes" id="UP000054270">
    <property type="component" value="Unassembled WGS sequence"/>
</dbReference>
<feature type="compositionally biased region" description="Polar residues" evidence="1">
    <location>
        <begin position="154"/>
        <end position="163"/>
    </location>
</feature>
<reference evidence="3" key="1">
    <citation type="submission" date="2014-04" db="EMBL/GenBank/DDBJ databases">
        <title>Evolutionary Origins and Diversification of the Mycorrhizal Mutualists.</title>
        <authorList>
            <consortium name="DOE Joint Genome Institute"/>
            <consortium name="Mycorrhizal Genomics Consortium"/>
            <person name="Kohler A."/>
            <person name="Kuo A."/>
            <person name="Nagy L.G."/>
            <person name="Floudas D."/>
            <person name="Copeland A."/>
            <person name="Barry K.W."/>
            <person name="Cichocki N."/>
            <person name="Veneault-Fourrey C."/>
            <person name="LaButti K."/>
            <person name="Lindquist E.A."/>
            <person name="Lipzen A."/>
            <person name="Lundell T."/>
            <person name="Morin E."/>
            <person name="Murat C."/>
            <person name="Riley R."/>
            <person name="Ohm R."/>
            <person name="Sun H."/>
            <person name="Tunlid A."/>
            <person name="Henrissat B."/>
            <person name="Grigoriev I.V."/>
            <person name="Hibbett D.S."/>
            <person name="Martin F."/>
        </authorList>
    </citation>
    <scope>NUCLEOTIDE SEQUENCE [LARGE SCALE GENOMIC DNA]</scope>
    <source>
        <strain evidence="3">FD-334 SS-4</strain>
    </source>
</reference>
<feature type="compositionally biased region" description="Basic and acidic residues" evidence="1">
    <location>
        <begin position="539"/>
        <end position="556"/>
    </location>
</feature>
<evidence type="ECO:0000313" key="3">
    <source>
        <dbReference type="Proteomes" id="UP000054270"/>
    </source>
</evidence>
<feature type="compositionally biased region" description="Pro residues" evidence="1">
    <location>
        <begin position="128"/>
        <end position="141"/>
    </location>
</feature>
<feature type="region of interest" description="Disordered" evidence="1">
    <location>
        <begin position="517"/>
        <end position="573"/>
    </location>
</feature>
<gene>
    <name evidence="2" type="ORF">HYPSUDRAFT_838923</name>
</gene>
<evidence type="ECO:0000256" key="1">
    <source>
        <dbReference type="SAM" id="MobiDB-lite"/>
    </source>
</evidence>
<feature type="compositionally biased region" description="Pro residues" evidence="1">
    <location>
        <begin position="466"/>
        <end position="478"/>
    </location>
</feature>